<dbReference type="GO" id="GO:0008081">
    <property type="term" value="F:phosphoric diester hydrolase activity"/>
    <property type="evidence" value="ECO:0007669"/>
    <property type="project" value="InterPro"/>
</dbReference>
<sequence>MKTHSLRRLVVTSALALSLVVPQISSPVKANDTVIVNESFDGISNGALPNGWKVVEGDGKVQDGKLVLSSPATNKPARVVVPLTDDKNGNYVFEADMTFVSAVENTRWASIMYRVQKENYPYYQFAIRRGTTALNGLEFAERTEKNAWNVTETNFYKEDFQYNKSYRLKVIASKNRVQQFVDGELVVDTAGASKWLDGDIGFQAQGSTVQYDNVKLTSFSGDLPPVPSSGVLLPEEAPTNMINAPTLIEGPGVATYNDKTGSALLKVESREGTLFGNDKLLKDQLNSLKTKKIPVLHIEQTGIEEAVVEALNETSTTDVQIVSSKTEIIKAIKEVNPKIRGGLVYDKSALNKHDLQQIVGEVHESGSKMVMIPLKNLTADNVYYLHNRMVSVWGVGGDTMADTHELLHLGVDGIVTNQPANAVTAFSQYPERTIIQRPIVAAHRGVPSMAPENTMVGYRMAYDLGADQIETDVQITKDGHLVIMHDDTVNRTTNGTGAVHQLTLEEIRSLDAGIKYDEKFAGEKVPTFKEFLQEFIGKDVVLLVELKDHGIEQQVIDEIKSEGMMDQVSMQSFYLDSMQLMNEIAPELPIGYLFSASVPGSYDAKLKNAKKMVDYGTSNDVTLNASYGTVYAEFIKYMRQRGQMSMHWTFRAEAPFVDKLKQGLIGPITDYTQWLTASPIQLETPLKKLNLNVGKTHTVNAKAKVSYRVDQRENIETELFVADDNGVVRVNGNTVEAVAPGKTQVFVKHTFEMLGEEWNLVSEPIEVTVK</sequence>
<dbReference type="Proteomes" id="UP000076567">
    <property type="component" value="Unassembled WGS sequence"/>
</dbReference>
<dbReference type="Gene3D" id="3.20.20.190">
    <property type="entry name" value="Phosphatidylinositol (PI) phosphodiesterase"/>
    <property type="match status" value="2"/>
</dbReference>
<evidence type="ECO:0000259" key="2">
    <source>
        <dbReference type="PROSITE" id="PS51704"/>
    </source>
</evidence>
<evidence type="ECO:0000313" key="3">
    <source>
        <dbReference type="EMBL" id="KZE64071.1"/>
    </source>
</evidence>
<accession>A0A163PSR7</accession>
<reference evidence="4" key="1">
    <citation type="submission" date="2016-01" db="EMBL/GenBank/DDBJ databases">
        <title>Draft genome of Chromobacterium sp. F49.</title>
        <authorList>
            <person name="Hong K.W."/>
        </authorList>
    </citation>
    <scope>NUCLEOTIDE SEQUENCE [LARGE SCALE GENOMIC DNA]</scope>
    <source>
        <strain evidence="4">P7IIIA</strain>
    </source>
</reference>
<protein>
    <recommendedName>
        <fullName evidence="2">GP-PDE domain-containing protein</fullName>
    </recommendedName>
</protein>
<evidence type="ECO:0000313" key="4">
    <source>
        <dbReference type="Proteomes" id="UP000076567"/>
    </source>
</evidence>
<dbReference type="InterPro" id="IPR030395">
    <property type="entry name" value="GP_PDE_dom"/>
</dbReference>
<evidence type="ECO:0000256" key="1">
    <source>
        <dbReference type="SAM" id="SignalP"/>
    </source>
</evidence>
<name>A0A163PSR7_9BACL</name>
<feature type="signal peptide" evidence="1">
    <location>
        <begin position="1"/>
        <end position="30"/>
    </location>
</feature>
<comment type="caution">
    <text evidence="3">The sequence shown here is derived from an EMBL/GenBank/DDBJ whole genome shotgun (WGS) entry which is preliminary data.</text>
</comment>
<dbReference type="Gene3D" id="2.60.120.560">
    <property type="entry name" value="Exo-inulinase, domain 1"/>
    <property type="match status" value="1"/>
</dbReference>
<dbReference type="InterPro" id="IPR010496">
    <property type="entry name" value="AL/BT2_dom"/>
</dbReference>
<dbReference type="RefSeq" id="WP_066245069.1">
    <property type="nucleotide sequence ID" value="NZ_LRFC01000038.1"/>
</dbReference>
<keyword evidence="4" id="KW-1185">Reference proteome</keyword>
<dbReference type="PANTHER" id="PTHR46211:SF14">
    <property type="entry name" value="GLYCEROPHOSPHODIESTER PHOSPHODIESTERASE"/>
    <property type="match status" value="1"/>
</dbReference>
<gene>
    <name evidence="3" type="ORF">AWM68_13265</name>
</gene>
<feature type="chain" id="PRO_5007844903" description="GP-PDE domain-containing protein" evidence="1">
    <location>
        <begin position="31"/>
        <end position="770"/>
    </location>
</feature>
<organism evidence="3 4">
    <name type="scientific">Fictibacillus phosphorivorans</name>
    <dbReference type="NCBI Taxonomy" id="1221500"/>
    <lineage>
        <taxon>Bacteria</taxon>
        <taxon>Bacillati</taxon>
        <taxon>Bacillota</taxon>
        <taxon>Bacilli</taxon>
        <taxon>Bacillales</taxon>
        <taxon>Fictibacillaceae</taxon>
        <taxon>Fictibacillus</taxon>
    </lineage>
</organism>
<dbReference type="GO" id="GO:0006629">
    <property type="term" value="P:lipid metabolic process"/>
    <property type="evidence" value="ECO:0007669"/>
    <property type="project" value="InterPro"/>
</dbReference>
<dbReference type="SUPFAM" id="SSF51695">
    <property type="entry name" value="PLC-like phosphodiesterases"/>
    <property type="match status" value="2"/>
</dbReference>
<dbReference type="Pfam" id="PF06439">
    <property type="entry name" value="3keto-disac_hyd"/>
    <property type="match status" value="1"/>
</dbReference>
<dbReference type="EMBL" id="LRFC01000038">
    <property type="protein sequence ID" value="KZE64071.1"/>
    <property type="molecule type" value="Genomic_DNA"/>
</dbReference>
<feature type="domain" description="GP-PDE" evidence="2">
    <location>
        <begin position="438"/>
        <end position="679"/>
    </location>
</feature>
<dbReference type="InterPro" id="IPR017946">
    <property type="entry name" value="PLC-like_Pdiesterase_TIM-brl"/>
</dbReference>
<keyword evidence="1" id="KW-0732">Signal</keyword>
<dbReference type="AlphaFoldDB" id="A0A163PSR7"/>
<proteinExistence type="predicted"/>
<dbReference type="PANTHER" id="PTHR46211">
    <property type="entry name" value="GLYCEROPHOSPHORYL DIESTER PHOSPHODIESTERASE"/>
    <property type="match status" value="1"/>
</dbReference>
<dbReference type="PROSITE" id="PS51704">
    <property type="entry name" value="GP_PDE"/>
    <property type="match status" value="1"/>
</dbReference>
<dbReference type="Pfam" id="PF03009">
    <property type="entry name" value="GDPD"/>
    <property type="match status" value="1"/>
</dbReference>